<keyword evidence="3 6" id="KW-0812">Transmembrane</keyword>
<sequence>MRVTGERAGAVRRGRRPAPHAVLLTRAALLAHALLHAVLLACAAVLVAPAHAHAALPAAGGTVVHGSGWDVVRAVDQTGQVLLYVGILGASGLVLFRLLVLDRAAPVRLLRPTAQLAAVGLVGLFLVFVSAGARLVGAGPSGFVDPELLWHSLTSRTGAATALGAGGLALALAGRGRVVPLLGVVLALVSLPLTGHTRSFGPGWLVVGSDLLHVLAGSVWFGGLLGLLLTLRAAGVETPAAARTVARFSDAAAWLVLTLAASGTVLAWVILPEPAALGTTGYGLVLLAKVATVACVLAVAAWNRFRLVPLVAAGGSRSLLRRTVGVEATALLLVLSLTGVLVSQSPV</sequence>
<organism evidence="8 9">
    <name type="scientific">Georgenia wutianyii</name>
    <dbReference type="NCBI Taxonomy" id="2585135"/>
    <lineage>
        <taxon>Bacteria</taxon>
        <taxon>Bacillati</taxon>
        <taxon>Actinomycetota</taxon>
        <taxon>Actinomycetes</taxon>
        <taxon>Micrococcales</taxon>
        <taxon>Bogoriellaceae</taxon>
        <taxon>Georgenia</taxon>
    </lineage>
</organism>
<proteinExistence type="predicted"/>
<evidence type="ECO:0000256" key="2">
    <source>
        <dbReference type="ARBA" id="ARBA00022475"/>
    </source>
</evidence>
<evidence type="ECO:0000256" key="6">
    <source>
        <dbReference type="SAM" id="Phobius"/>
    </source>
</evidence>
<evidence type="ECO:0000256" key="1">
    <source>
        <dbReference type="ARBA" id="ARBA00004651"/>
    </source>
</evidence>
<dbReference type="PANTHER" id="PTHR34820:SF4">
    <property type="entry name" value="INNER MEMBRANE PROTEIN YEBZ"/>
    <property type="match status" value="1"/>
</dbReference>
<feature type="domain" description="Copper resistance protein D" evidence="7">
    <location>
        <begin position="243"/>
        <end position="341"/>
    </location>
</feature>
<accession>A0ABX5VT74</accession>
<evidence type="ECO:0000313" key="9">
    <source>
        <dbReference type="Proteomes" id="UP000313948"/>
    </source>
</evidence>
<feature type="transmembrane region" description="Helical" evidence="6">
    <location>
        <begin position="179"/>
        <end position="199"/>
    </location>
</feature>
<feature type="transmembrane region" description="Helical" evidence="6">
    <location>
        <begin position="113"/>
        <end position="133"/>
    </location>
</feature>
<keyword evidence="9" id="KW-1185">Reference proteome</keyword>
<feature type="transmembrane region" description="Helical" evidence="6">
    <location>
        <begin position="81"/>
        <end position="101"/>
    </location>
</feature>
<name>A0ABX5VT74_9MICO</name>
<evidence type="ECO:0000259" key="7">
    <source>
        <dbReference type="Pfam" id="PF05425"/>
    </source>
</evidence>
<evidence type="ECO:0000313" key="8">
    <source>
        <dbReference type="EMBL" id="QDB80095.1"/>
    </source>
</evidence>
<dbReference type="InterPro" id="IPR032694">
    <property type="entry name" value="CopC/D"/>
</dbReference>
<evidence type="ECO:0000256" key="3">
    <source>
        <dbReference type="ARBA" id="ARBA00022692"/>
    </source>
</evidence>
<evidence type="ECO:0000256" key="5">
    <source>
        <dbReference type="ARBA" id="ARBA00023136"/>
    </source>
</evidence>
<evidence type="ECO:0000256" key="4">
    <source>
        <dbReference type="ARBA" id="ARBA00022989"/>
    </source>
</evidence>
<protein>
    <recommendedName>
        <fullName evidence="7">Copper resistance protein D domain-containing protein</fullName>
    </recommendedName>
</protein>
<feature type="transmembrane region" description="Helical" evidence="6">
    <location>
        <begin position="211"/>
        <end position="231"/>
    </location>
</feature>
<dbReference type="PANTHER" id="PTHR34820">
    <property type="entry name" value="INNER MEMBRANE PROTEIN YEBZ"/>
    <property type="match status" value="1"/>
</dbReference>
<keyword evidence="2" id="KW-1003">Cell membrane</keyword>
<comment type="subcellular location">
    <subcellularLocation>
        <location evidence="1">Cell membrane</location>
        <topology evidence="1">Multi-pass membrane protein</topology>
    </subcellularLocation>
</comment>
<dbReference type="EMBL" id="CP040899">
    <property type="protein sequence ID" value="QDB80095.1"/>
    <property type="molecule type" value="Genomic_DNA"/>
</dbReference>
<dbReference type="Proteomes" id="UP000313948">
    <property type="component" value="Chromosome"/>
</dbReference>
<dbReference type="Pfam" id="PF05425">
    <property type="entry name" value="CopD"/>
    <property type="match status" value="1"/>
</dbReference>
<feature type="transmembrane region" description="Helical" evidence="6">
    <location>
        <begin position="283"/>
        <end position="303"/>
    </location>
</feature>
<keyword evidence="4 6" id="KW-1133">Transmembrane helix</keyword>
<dbReference type="InterPro" id="IPR008457">
    <property type="entry name" value="Cu-R_CopD_dom"/>
</dbReference>
<keyword evidence="5 6" id="KW-0472">Membrane</keyword>
<feature type="transmembrane region" description="Helical" evidence="6">
    <location>
        <begin position="153"/>
        <end position="172"/>
    </location>
</feature>
<gene>
    <name evidence="8" type="ORF">FE251_12425</name>
</gene>
<feature type="transmembrane region" description="Helical" evidence="6">
    <location>
        <begin position="252"/>
        <end position="271"/>
    </location>
</feature>
<feature type="transmembrane region" description="Helical" evidence="6">
    <location>
        <begin position="324"/>
        <end position="342"/>
    </location>
</feature>
<reference evidence="8 9" key="1">
    <citation type="submission" date="2019-05" db="EMBL/GenBank/DDBJ databases">
        <title>Georgenia *** sp. nov., and Georgenia *** sp. nov., isolated from the intestinal contents of plateau pika (Ochotona curzoniae) in the Qinghai-Tibet plateau of China.</title>
        <authorList>
            <person name="Tian Z."/>
        </authorList>
    </citation>
    <scope>NUCLEOTIDE SEQUENCE [LARGE SCALE GENOMIC DNA]</scope>
    <source>
        <strain evidence="8 9">Z294</strain>
    </source>
</reference>